<evidence type="ECO:0000256" key="4">
    <source>
        <dbReference type="ARBA" id="ARBA00022679"/>
    </source>
</evidence>
<dbReference type="EMBL" id="JXKQ01000006">
    <property type="protein sequence ID" value="OJG45448.1"/>
    <property type="molecule type" value="Genomic_DNA"/>
</dbReference>
<keyword evidence="5" id="KW-0598">Phosphotransferase system</keyword>
<keyword evidence="6" id="KW-0418">Kinase</keyword>
<reference evidence="8 9" key="1">
    <citation type="submission" date="2014-12" db="EMBL/GenBank/DDBJ databases">
        <title>Draft genome sequences of 29 type strains of Enterococci.</title>
        <authorList>
            <person name="Zhong Z."/>
            <person name="Sun Z."/>
            <person name="Liu W."/>
            <person name="Zhang W."/>
            <person name="Zhang H."/>
        </authorList>
    </citation>
    <scope>NUCLEOTIDE SEQUENCE [LARGE SCALE GENOMIC DNA]</scope>
    <source>
        <strain evidence="8 9">DSM 17122</strain>
    </source>
</reference>
<evidence type="ECO:0000256" key="1">
    <source>
        <dbReference type="ARBA" id="ARBA00022448"/>
    </source>
</evidence>
<dbReference type="InterPro" id="IPR003501">
    <property type="entry name" value="PTS_EIIB_2/3"/>
</dbReference>
<evidence type="ECO:0000256" key="6">
    <source>
        <dbReference type="ARBA" id="ARBA00022777"/>
    </source>
</evidence>
<dbReference type="AlphaFoldDB" id="A0A1L8TMR5"/>
<dbReference type="SUPFAM" id="SSF52794">
    <property type="entry name" value="PTS system IIB component-like"/>
    <property type="match status" value="1"/>
</dbReference>
<evidence type="ECO:0000313" key="9">
    <source>
        <dbReference type="Proteomes" id="UP000182077"/>
    </source>
</evidence>
<evidence type="ECO:0000313" key="8">
    <source>
        <dbReference type="EMBL" id="OJG45448.1"/>
    </source>
</evidence>
<dbReference type="InterPro" id="IPR003353">
    <property type="entry name" value="PTS_IIB_fruc"/>
</dbReference>
<dbReference type="GO" id="GO:0016301">
    <property type="term" value="F:kinase activity"/>
    <property type="evidence" value="ECO:0007669"/>
    <property type="project" value="UniProtKB-KW"/>
</dbReference>
<gene>
    <name evidence="8" type="ORF">RV04_GL002164</name>
</gene>
<dbReference type="Pfam" id="PF02302">
    <property type="entry name" value="PTS_IIB"/>
    <property type="match status" value="1"/>
</dbReference>
<dbReference type="InterPro" id="IPR050864">
    <property type="entry name" value="Bacterial_PTS_Sugar_Transport"/>
</dbReference>
<dbReference type="InterPro" id="IPR013011">
    <property type="entry name" value="PTS_EIIB_2"/>
</dbReference>
<accession>A0A1L8TMR5</accession>
<evidence type="ECO:0000256" key="5">
    <source>
        <dbReference type="ARBA" id="ARBA00022683"/>
    </source>
</evidence>
<dbReference type="CDD" id="cd05569">
    <property type="entry name" value="PTS_IIB_fructose"/>
    <property type="match status" value="1"/>
</dbReference>
<evidence type="ECO:0000256" key="2">
    <source>
        <dbReference type="ARBA" id="ARBA00022553"/>
    </source>
</evidence>
<sequence length="109" mass="11667">MEENKMKIVGVAACTSGIAHTYIAKQKLEKAAKALGHTVHIETQGTIGTEDELTMAEIKAADVVIIAADIKIGGRDRFIGKKVVEIPTSMVIKAPKGLINKIEEEVAKV</sequence>
<organism evidence="8 9">
    <name type="scientific">Enterococcus hermanniensis</name>
    <dbReference type="NCBI Taxonomy" id="249189"/>
    <lineage>
        <taxon>Bacteria</taxon>
        <taxon>Bacillati</taxon>
        <taxon>Bacillota</taxon>
        <taxon>Bacilli</taxon>
        <taxon>Lactobacillales</taxon>
        <taxon>Enterococcaceae</taxon>
        <taxon>Enterococcus</taxon>
    </lineage>
</organism>
<dbReference type="STRING" id="249189.RV04_GL002164"/>
<dbReference type="Proteomes" id="UP000182077">
    <property type="component" value="Unassembled WGS sequence"/>
</dbReference>
<proteinExistence type="predicted"/>
<keyword evidence="4" id="KW-0808">Transferase</keyword>
<dbReference type="InterPro" id="IPR036095">
    <property type="entry name" value="PTS_EIIB-like_sf"/>
</dbReference>
<dbReference type="GO" id="GO:0022877">
    <property type="term" value="F:protein-N(PI)-phosphohistidine-fructose phosphotransferase system transporter activity"/>
    <property type="evidence" value="ECO:0007669"/>
    <property type="project" value="InterPro"/>
</dbReference>
<keyword evidence="3" id="KW-0762">Sugar transport</keyword>
<protein>
    <recommendedName>
        <fullName evidence="7">PTS EIIB type-2 domain-containing protein</fullName>
    </recommendedName>
</protein>
<keyword evidence="9" id="KW-1185">Reference proteome</keyword>
<feature type="domain" description="PTS EIIB type-2" evidence="7">
    <location>
        <begin position="6"/>
        <end position="104"/>
    </location>
</feature>
<dbReference type="Gene3D" id="3.40.50.2300">
    <property type="match status" value="1"/>
</dbReference>
<dbReference type="GO" id="GO:0090563">
    <property type="term" value="F:protein-phosphocysteine-sugar phosphotransferase activity"/>
    <property type="evidence" value="ECO:0007669"/>
    <property type="project" value="TreeGrafter"/>
</dbReference>
<dbReference type="GO" id="GO:0009401">
    <property type="term" value="P:phosphoenolpyruvate-dependent sugar phosphotransferase system"/>
    <property type="evidence" value="ECO:0007669"/>
    <property type="project" value="UniProtKB-KW"/>
</dbReference>
<keyword evidence="1" id="KW-0813">Transport</keyword>
<dbReference type="PROSITE" id="PS51099">
    <property type="entry name" value="PTS_EIIB_TYPE_2"/>
    <property type="match status" value="1"/>
</dbReference>
<dbReference type="GO" id="GO:0005886">
    <property type="term" value="C:plasma membrane"/>
    <property type="evidence" value="ECO:0007669"/>
    <property type="project" value="TreeGrafter"/>
</dbReference>
<evidence type="ECO:0000256" key="3">
    <source>
        <dbReference type="ARBA" id="ARBA00022597"/>
    </source>
</evidence>
<dbReference type="PANTHER" id="PTHR30505">
    <property type="entry name" value="FRUCTOSE-LIKE PERMEASE"/>
    <property type="match status" value="1"/>
</dbReference>
<dbReference type="PANTHER" id="PTHR30505:SF0">
    <property type="entry name" value="FRUCTOSE-LIKE PTS SYSTEM EIIBC COMPONENT-RELATED"/>
    <property type="match status" value="1"/>
</dbReference>
<evidence type="ECO:0000259" key="7">
    <source>
        <dbReference type="PROSITE" id="PS51099"/>
    </source>
</evidence>
<keyword evidence="2" id="KW-0597">Phosphoprotein</keyword>
<name>A0A1L8TMR5_9ENTE</name>
<dbReference type="NCBIfam" id="TIGR00829">
    <property type="entry name" value="FRU"/>
    <property type="match status" value="1"/>
</dbReference>
<comment type="caution">
    <text evidence="8">The sequence shown here is derived from an EMBL/GenBank/DDBJ whole genome shotgun (WGS) entry which is preliminary data.</text>
</comment>